<dbReference type="AlphaFoldDB" id="A0AAD2CGJ6"/>
<comment type="caution">
    <text evidence="1">The sequence shown here is derived from an EMBL/GenBank/DDBJ whole genome shotgun (WGS) entry which is preliminary data.</text>
</comment>
<reference evidence="1" key="1">
    <citation type="submission" date="2023-08" db="EMBL/GenBank/DDBJ databases">
        <authorList>
            <person name="Audoor S."/>
            <person name="Bilcke G."/>
        </authorList>
    </citation>
    <scope>NUCLEOTIDE SEQUENCE</scope>
</reference>
<dbReference type="EMBL" id="CAKOGP040000224">
    <property type="protein sequence ID" value="CAJ1932342.1"/>
    <property type="molecule type" value="Genomic_DNA"/>
</dbReference>
<proteinExistence type="predicted"/>
<dbReference type="Proteomes" id="UP001295423">
    <property type="component" value="Unassembled WGS sequence"/>
</dbReference>
<dbReference type="SUPFAM" id="SSF52047">
    <property type="entry name" value="RNI-like"/>
    <property type="match status" value="1"/>
</dbReference>
<evidence type="ECO:0000313" key="1">
    <source>
        <dbReference type="EMBL" id="CAJ1932342.1"/>
    </source>
</evidence>
<gene>
    <name evidence="1" type="ORF">CYCCA115_LOCUS2788</name>
</gene>
<dbReference type="Gene3D" id="3.80.10.10">
    <property type="entry name" value="Ribonuclease Inhibitor"/>
    <property type="match status" value="2"/>
</dbReference>
<organism evidence="1 2">
    <name type="scientific">Cylindrotheca closterium</name>
    <dbReference type="NCBI Taxonomy" id="2856"/>
    <lineage>
        <taxon>Eukaryota</taxon>
        <taxon>Sar</taxon>
        <taxon>Stramenopiles</taxon>
        <taxon>Ochrophyta</taxon>
        <taxon>Bacillariophyta</taxon>
        <taxon>Bacillariophyceae</taxon>
        <taxon>Bacillariophycidae</taxon>
        <taxon>Bacillariales</taxon>
        <taxon>Bacillariaceae</taxon>
        <taxon>Cylindrotheca</taxon>
    </lineage>
</organism>
<evidence type="ECO:0000313" key="2">
    <source>
        <dbReference type="Proteomes" id="UP001295423"/>
    </source>
</evidence>
<name>A0AAD2CGJ6_9STRA</name>
<dbReference type="InterPro" id="IPR032675">
    <property type="entry name" value="LRR_dom_sf"/>
</dbReference>
<accession>A0AAD2CGJ6</accession>
<sequence length="484" mass="54652">MRLLPAKWGTVQSQRQVWFRDCNGSDVADYELQNVDLSGGVLVLRKWTQNDFNNANFLSLSTLLSQSAAKLQTVKVEGVSQSSPEYLAFLIAACTKAHEVQLKSCTLSDTVCTCLMSSMMNSYGIKELTISFRTRMASANQARLLFQGVALSTSIQKLDLFFDFEDMEDSGIALVQAFETNQSLTSFSLYSRSLNSDFILESIIRAAVNNVTLETLTINAPHSIRHGTRRLSLSALHECLCRDDCSVQELTLESILLDGDMGDNSILQNSSLKAMKLRGRANVTCSQVVKFAKSFTCLENLDIDFEPYSDLTSLGELLLGEGSTLQSLKLFVQPKAGMDENWQEFFQKLPKMKSLRNLDLPREVVRSEACRSALLNAMWLNSSIENMNLLKNLGRVSPWSDAEDETFAEFFCQISHLFSVNRGGRRYLQNKPSEQPLPQNLWPLVLQRAMGIDYISDYHKSKYPKLQSLEFDAIYWLLREKLFT</sequence>
<keyword evidence="2" id="KW-1185">Reference proteome</keyword>
<protein>
    <submittedName>
        <fullName evidence="1">Uncharacterized protein</fullName>
    </submittedName>
</protein>